<dbReference type="AlphaFoldDB" id="A0A8X7C3Y4"/>
<keyword evidence="1" id="KW-0479">Metal-binding</keyword>
<evidence type="ECO:0000256" key="3">
    <source>
        <dbReference type="ARBA" id="ARBA00022833"/>
    </source>
</evidence>
<dbReference type="Pfam" id="PF13913">
    <property type="entry name" value="zf-C2HC_2"/>
    <property type="match status" value="1"/>
</dbReference>
<proteinExistence type="predicted"/>
<dbReference type="EMBL" id="BMAV01008932">
    <property type="protein sequence ID" value="GFY52832.1"/>
    <property type="molecule type" value="Genomic_DNA"/>
</dbReference>
<feature type="compositionally biased region" description="Polar residues" evidence="5">
    <location>
        <begin position="16"/>
        <end position="36"/>
    </location>
</feature>
<evidence type="ECO:0000259" key="6">
    <source>
        <dbReference type="PROSITE" id="PS52027"/>
    </source>
</evidence>
<feature type="domain" description="C2HC/C3H-type" evidence="6">
    <location>
        <begin position="102"/>
        <end position="131"/>
    </location>
</feature>
<keyword evidence="8" id="KW-1185">Reference proteome</keyword>
<sequence length="140" mass="15733">MLGVWPDFLSREATRTQEGVQRETQPSTPQEGSFPTRTILFIHGRGGPENHGCVQNGEEKTKNLPDSEQKEEPKKYSELSSDDDIASLIELGDNAWESHLQQLVPCPLCQRTFFPDRLAIHKRSCKGPSCSRRPRSNKGA</sequence>
<keyword evidence="3" id="KW-0862">Zinc</keyword>
<gene>
    <name evidence="7" type="primary">AVEN_11683_1</name>
    <name evidence="7" type="ORF">TNIN_412661</name>
</gene>
<evidence type="ECO:0000256" key="4">
    <source>
        <dbReference type="PROSITE-ProRule" id="PRU01371"/>
    </source>
</evidence>
<reference evidence="7" key="1">
    <citation type="submission" date="2020-08" db="EMBL/GenBank/DDBJ databases">
        <title>Multicomponent nature underlies the extraordinary mechanical properties of spider dragline silk.</title>
        <authorList>
            <person name="Kono N."/>
            <person name="Nakamura H."/>
            <person name="Mori M."/>
            <person name="Yoshida Y."/>
            <person name="Ohtoshi R."/>
            <person name="Malay A.D."/>
            <person name="Moran D.A.P."/>
            <person name="Tomita M."/>
            <person name="Numata K."/>
            <person name="Arakawa K."/>
        </authorList>
    </citation>
    <scope>NUCLEOTIDE SEQUENCE</scope>
</reference>
<dbReference type="OrthoDB" id="265955at2759"/>
<comment type="caution">
    <text evidence="7">The sequence shown here is derived from an EMBL/GenBank/DDBJ whole genome shotgun (WGS) entry which is preliminary data.</text>
</comment>
<dbReference type="Proteomes" id="UP000886998">
    <property type="component" value="Unassembled WGS sequence"/>
</dbReference>
<name>A0A8X7C3Y4_9ARAC</name>
<organism evidence="7 8">
    <name type="scientific">Trichonephila inaurata madagascariensis</name>
    <dbReference type="NCBI Taxonomy" id="2747483"/>
    <lineage>
        <taxon>Eukaryota</taxon>
        <taxon>Metazoa</taxon>
        <taxon>Ecdysozoa</taxon>
        <taxon>Arthropoda</taxon>
        <taxon>Chelicerata</taxon>
        <taxon>Arachnida</taxon>
        <taxon>Araneae</taxon>
        <taxon>Araneomorphae</taxon>
        <taxon>Entelegynae</taxon>
        <taxon>Araneoidea</taxon>
        <taxon>Nephilidae</taxon>
        <taxon>Trichonephila</taxon>
        <taxon>Trichonephila inaurata</taxon>
    </lineage>
</organism>
<feature type="compositionally biased region" description="Basic and acidic residues" evidence="5">
    <location>
        <begin position="57"/>
        <end position="77"/>
    </location>
</feature>
<evidence type="ECO:0000256" key="1">
    <source>
        <dbReference type="ARBA" id="ARBA00022723"/>
    </source>
</evidence>
<evidence type="ECO:0000313" key="7">
    <source>
        <dbReference type="EMBL" id="GFY52832.1"/>
    </source>
</evidence>
<dbReference type="Gene3D" id="3.30.160.60">
    <property type="entry name" value="Classic Zinc Finger"/>
    <property type="match status" value="1"/>
</dbReference>
<evidence type="ECO:0000256" key="5">
    <source>
        <dbReference type="SAM" id="MobiDB-lite"/>
    </source>
</evidence>
<protein>
    <recommendedName>
        <fullName evidence="6">C2HC/C3H-type domain-containing protein</fullName>
    </recommendedName>
</protein>
<evidence type="ECO:0000313" key="8">
    <source>
        <dbReference type="Proteomes" id="UP000886998"/>
    </source>
</evidence>
<accession>A0A8X7C3Y4</accession>
<dbReference type="GO" id="GO:0008270">
    <property type="term" value="F:zinc ion binding"/>
    <property type="evidence" value="ECO:0007669"/>
    <property type="project" value="UniProtKB-KW"/>
</dbReference>
<evidence type="ECO:0000256" key="2">
    <source>
        <dbReference type="ARBA" id="ARBA00022771"/>
    </source>
</evidence>
<dbReference type="PROSITE" id="PS52027">
    <property type="entry name" value="ZF_C2HC_C3H"/>
    <property type="match status" value="1"/>
</dbReference>
<feature type="region of interest" description="Disordered" evidence="5">
    <location>
        <begin position="1"/>
        <end position="83"/>
    </location>
</feature>
<keyword evidence="2 4" id="KW-0863">Zinc-finger</keyword>
<dbReference type="InterPro" id="IPR049899">
    <property type="entry name" value="Znf_C2HC_C3H"/>
</dbReference>